<feature type="domain" description="RNA polymerase sigma factor 54 core-binding" evidence="10">
    <location>
        <begin position="71"/>
        <end position="256"/>
    </location>
</feature>
<evidence type="ECO:0000256" key="2">
    <source>
        <dbReference type="ARBA" id="ARBA00022478"/>
    </source>
</evidence>
<evidence type="ECO:0000259" key="10">
    <source>
        <dbReference type="Pfam" id="PF04963"/>
    </source>
</evidence>
<dbReference type="InterPro" id="IPR000394">
    <property type="entry name" value="RNA_pol_sigma_54"/>
</dbReference>
<evidence type="ECO:0000256" key="4">
    <source>
        <dbReference type="ARBA" id="ARBA00022695"/>
    </source>
</evidence>
<dbReference type="Proteomes" id="UP000285456">
    <property type="component" value="Unassembled WGS sequence"/>
</dbReference>
<dbReference type="PRINTS" id="PR00045">
    <property type="entry name" value="SIGMA54FCT"/>
</dbReference>
<dbReference type="PANTHER" id="PTHR32248">
    <property type="entry name" value="RNA POLYMERASE SIGMA-54 FACTOR"/>
    <property type="match status" value="1"/>
</dbReference>
<keyword evidence="2" id="KW-0240">DNA-directed RNA polymerase</keyword>
<keyword evidence="4" id="KW-0548">Nucleotidyltransferase</keyword>
<dbReference type="Gene3D" id="1.10.10.60">
    <property type="entry name" value="Homeodomain-like"/>
    <property type="match status" value="1"/>
</dbReference>
<dbReference type="NCBIfam" id="TIGR02395">
    <property type="entry name" value="rpoN_sigma"/>
    <property type="match status" value="1"/>
</dbReference>
<keyword evidence="8" id="KW-0804">Transcription</keyword>
<gene>
    <name evidence="11" type="primary">rpoN</name>
    <name evidence="11" type="ORF">D1B32_13960</name>
</gene>
<evidence type="ECO:0000256" key="1">
    <source>
        <dbReference type="ARBA" id="ARBA00008798"/>
    </source>
</evidence>
<dbReference type="GO" id="GO:0001216">
    <property type="term" value="F:DNA-binding transcription activator activity"/>
    <property type="evidence" value="ECO:0007669"/>
    <property type="project" value="InterPro"/>
</dbReference>
<keyword evidence="5" id="KW-0805">Transcription regulation</keyword>
<feature type="domain" description="RNA polymerase sigma factor 54 DNA-binding" evidence="9">
    <location>
        <begin position="268"/>
        <end position="425"/>
    </location>
</feature>
<dbReference type="Pfam" id="PF00309">
    <property type="entry name" value="Sigma54_AID"/>
    <property type="match status" value="1"/>
</dbReference>
<comment type="similarity">
    <text evidence="1">Belongs to the sigma-54 factor family.</text>
</comment>
<evidence type="ECO:0000313" key="11">
    <source>
        <dbReference type="EMBL" id="RHW31298.1"/>
    </source>
</evidence>
<keyword evidence="7" id="KW-0238">DNA-binding</keyword>
<dbReference type="EMBL" id="QWEH01000009">
    <property type="protein sequence ID" value="RHW31298.1"/>
    <property type="molecule type" value="Genomic_DNA"/>
</dbReference>
<dbReference type="InterPro" id="IPR038709">
    <property type="entry name" value="RpoN_core-bd_sf"/>
</dbReference>
<sequence>MKQKLNLNQSLQWKMNQSLVQSINILQFSSGELLEYIKEIAKENPLIEEVNSDMDWVQYRPASPETFSIGEINTAEMSLYDQLKSQLFTISYPESLKPIIEFGIDSLNEDGYLEIDLREWADKCDTTIENAAYALEKIQSLEPAGIGARNLQECILLQLKQANNFEPFVEELLENHLELIANADLEAISEIGGIAAERAGFIIESIKLCHPKPGKLLEPPEPDYIIPEASIFKENGEWKLSFYRWSTPKITLNPTYQRLNDPMHEATDYLREKQKEIEQLQQAIGYRGNTIELVIRKIMEKQYLFFEHGTYMIQSLTLREIAEELGLHISTISRAISQKYVQTIHGVLPLKFFLQRGVKNENGTTASFAIKQLMKEMILHEDKQSPLSDEAIKRKLMNEFQIEVARRTVMKYRDQLRIPSSIKRRENRRN</sequence>
<evidence type="ECO:0000256" key="6">
    <source>
        <dbReference type="ARBA" id="ARBA00023082"/>
    </source>
</evidence>
<keyword evidence="3" id="KW-0808">Transferase</keyword>
<keyword evidence="12" id="KW-1185">Reference proteome</keyword>
<dbReference type="Pfam" id="PF04963">
    <property type="entry name" value="Sigma54_CBD"/>
    <property type="match status" value="1"/>
</dbReference>
<dbReference type="PROSITE" id="PS50044">
    <property type="entry name" value="SIGMA54_3"/>
    <property type="match status" value="1"/>
</dbReference>
<comment type="caution">
    <text evidence="11">The sequence shown here is derived from an EMBL/GenBank/DDBJ whole genome shotgun (WGS) entry which is preliminary data.</text>
</comment>
<dbReference type="GO" id="GO:0000428">
    <property type="term" value="C:DNA-directed RNA polymerase complex"/>
    <property type="evidence" value="ECO:0007669"/>
    <property type="project" value="UniProtKB-KW"/>
</dbReference>
<dbReference type="GO" id="GO:0016987">
    <property type="term" value="F:sigma factor activity"/>
    <property type="evidence" value="ECO:0007669"/>
    <property type="project" value="UniProtKB-KW"/>
</dbReference>
<accession>A0A417YF35</accession>
<dbReference type="AlphaFoldDB" id="A0A417YF35"/>
<evidence type="ECO:0000256" key="3">
    <source>
        <dbReference type="ARBA" id="ARBA00022679"/>
    </source>
</evidence>
<organism evidence="11 12">
    <name type="scientific">Oceanobacillus profundus</name>
    <dbReference type="NCBI Taxonomy" id="372463"/>
    <lineage>
        <taxon>Bacteria</taxon>
        <taxon>Bacillati</taxon>
        <taxon>Bacillota</taxon>
        <taxon>Bacilli</taxon>
        <taxon>Bacillales</taxon>
        <taxon>Bacillaceae</taxon>
        <taxon>Oceanobacillus</taxon>
    </lineage>
</organism>
<keyword evidence="6" id="KW-0731">Sigma factor</keyword>
<dbReference type="OrthoDB" id="9814402at2"/>
<dbReference type="InterPro" id="IPR007634">
    <property type="entry name" value="RNA_pol_sigma_54_DNA-bd"/>
</dbReference>
<dbReference type="GO" id="GO:0006352">
    <property type="term" value="P:DNA-templated transcription initiation"/>
    <property type="evidence" value="ECO:0007669"/>
    <property type="project" value="InterPro"/>
</dbReference>
<dbReference type="RefSeq" id="WP_118889700.1">
    <property type="nucleotide sequence ID" value="NZ_JBHTNL010000009.1"/>
</dbReference>
<dbReference type="GO" id="GO:0003677">
    <property type="term" value="F:DNA binding"/>
    <property type="evidence" value="ECO:0007669"/>
    <property type="project" value="UniProtKB-KW"/>
</dbReference>
<evidence type="ECO:0000259" key="9">
    <source>
        <dbReference type="Pfam" id="PF04552"/>
    </source>
</evidence>
<dbReference type="PIRSF" id="PIRSF000774">
    <property type="entry name" value="RpoN"/>
    <property type="match status" value="1"/>
</dbReference>
<evidence type="ECO:0000313" key="12">
    <source>
        <dbReference type="Proteomes" id="UP000285456"/>
    </source>
</evidence>
<dbReference type="PANTHER" id="PTHR32248:SF4">
    <property type="entry name" value="RNA POLYMERASE SIGMA-54 FACTOR"/>
    <property type="match status" value="1"/>
</dbReference>
<dbReference type="Gene3D" id="1.10.10.1330">
    <property type="entry name" value="RNA polymerase sigma-54 factor, core-binding domain"/>
    <property type="match status" value="1"/>
</dbReference>
<dbReference type="InterPro" id="IPR007046">
    <property type="entry name" value="RNA_pol_sigma_54_core-bd"/>
</dbReference>
<name>A0A417YF35_9BACI</name>
<dbReference type="GO" id="GO:0016779">
    <property type="term" value="F:nucleotidyltransferase activity"/>
    <property type="evidence" value="ECO:0007669"/>
    <property type="project" value="UniProtKB-KW"/>
</dbReference>
<evidence type="ECO:0000256" key="7">
    <source>
        <dbReference type="ARBA" id="ARBA00023125"/>
    </source>
</evidence>
<evidence type="ECO:0000256" key="5">
    <source>
        <dbReference type="ARBA" id="ARBA00023015"/>
    </source>
</evidence>
<protein>
    <submittedName>
        <fullName evidence="11">RNA polymerase sigma-54 factor</fullName>
    </submittedName>
</protein>
<proteinExistence type="inferred from homology"/>
<reference evidence="11 12" key="1">
    <citation type="journal article" date="2007" name="Int. J. Syst. Evol. Microbiol.">
        <title>Oceanobacillus profundus sp. nov., isolated from a deep-sea sediment core.</title>
        <authorList>
            <person name="Kim Y.G."/>
            <person name="Choi D.H."/>
            <person name="Hyun S."/>
            <person name="Cho B.C."/>
        </authorList>
    </citation>
    <scope>NUCLEOTIDE SEQUENCE [LARGE SCALE GENOMIC DNA]</scope>
    <source>
        <strain evidence="11 12">DSM 18246</strain>
    </source>
</reference>
<dbReference type="Pfam" id="PF04552">
    <property type="entry name" value="Sigma54_DBD"/>
    <property type="match status" value="1"/>
</dbReference>
<evidence type="ECO:0000256" key="8">
    <source>
        <dbReference type="ARBA" id="ARBA00023163"/>
    </source>
</evidence>